<comment type="subunit">
    <text evidence="12">Heterodimer of a large membrane-associated beta subunit and a small pyruvoyl-containing alpha subunit.</text>
</comment>
<dbReference type="InterPro" id="IPR003817">
    <property type="entry name" value="PS_Dcarbxylase"/>
</dbReference>
<proteinExistence type="inferred from homology"/>
<reference evidence="13" key="1">
    <citation type="journal article" date="2020" name="mSystems">
        <title>Genome- and Community-Level Interaction Insights into Carbon Utilization and Element Cycling Functions of Hydrothermarchaeota in Hydrothermal Sediment.</title>
        <authorList>
            <person name="Zhou Z."/>
            <person name="Liu Y."/>
            <person name="Xu W."/>
            <person name="Pan J."/>
            <person name="Luo Z.H."/>
            <person name="Li M."/>
        </authorList>
    </citation>
    <scope>NUCLEOTIDE SEQUENCE [LARGE SCALE GENOMIC DNA]</scope>
    <source>
        <strain evidence="13">HyVt-26</strain>
    </source>
</reference>
<dbReference type="EMBL" id="DRCV01000124">
    <property type="protein sequence ID" value="HDK37928.1"/>
    <property type="molecule type" value="Genomic_DNA"/>
</dbReference>
<keyword evidence="6 12" id="KW-0472">Membrane</keyword>
<evidence type="ECO:0000313" key="13">
    <source>
        <dbReference type="EMBL" id="HDK37928.1"/>
    </source>
</evidence>
<dbReference type="InterPro" id="IPR033178">
    <property type="entry name" value="PSD_type1_pro"/>
</dbReference>
<comment type="cofactor">
    <cofactor evidence="12">
        <name>pyruvate</name>
        <dbReference type="ChEBI" id="CHEBI:15361"/>
    </cofactor>
    <text evidence="12">Binds 1 pyruvoyl group covalently per subunit.</text>
</comment>
<keyword evidence="10 12" id="KW-1208">Phospholipid metabolism</keyword>
<comment type="function">
    <text evidence="12">Catalyzes the formation of phosphatidylethanolamine (PtdEtn) from phosphatidylserine (PtdSer).</text>
</comment>
<evidence type="ECO:0000256" key="12">
    <source>
        <dbReference type="HAMAP-Rule" id="MF_00662"/>
    </source>
</evidence>
<evidence type="ECO:0000256" key="6">
    <source>
        <dbReference type="ARBA" id="ARBA00023136"/>
    </source>
</evidence>
<dbReference type="HAMAP" id="MF_00662">
    <property type="entry name" value="PS_decarb_PSD_B_type1"/>
    <property type="match status" value="1"/>
</dbReference>
<gene>
    <name evidence="12 13" type="primary">psd</name>
    <name evidence="13" type="ORF">ENG92_02800</name>
</gene>
<keyword evidence="9 12" id="KW-0456">Lyase</keyword>
<comment type="catalytic activity">
    <reaction evidence="12">
        <text>a 1,2-diacyl-sn-glycero-3-phospho-L-serine + H(+) = a 1,2-diacyl-sn-glycero-3-phosphoethanolamine + CO2</text>
        <dbReference type="Rhea" id="RHEA:20828"/>
        <dbReference type="ChEBI" id="CHEBI:15378"/>
        <dbReference type="ChEBI" id="CHEBI:16526"/>
        <dbReference type="ChEBI" id="CHEBI:57262"/>
        <dbReference type="ChEBI" id="CHEBI:64612"/>
        <dbReference type="EC" id="4.1.1.65"/>
    </reaction>
</comment>
<comment type="similarity">
    <text evidence="12">Belongs to the phosphatidylserine decarboxylase family. PSD-B subfamily. Prokaryotic type I sub-subfamily.</text>
</comment>
<dbReference type="InterPro" id="IPR033177">
    <property type="entry name" value="PSD-B"/>
</dbReference>
<dbReference type="PANTHER" id="PTHR10067">
    <property type="entry name" value="PHOSPHATIDYLSERINE DECARBOXYLASE"/>
    <property type="match status" value="1"/>
</dbReference>
<feature type="active site" description="Charge relay system; for autoendoproteolytic cleavage activity" evidence="12">
    <location>
        <position position="151"/>
    </location>
</feature>
<keyword evidence="8 12" id="KW-0594">Phospholipid biosynthesis</keyword>
<feature type="site" description="Cleavage (non-hydrolytic); by autocatalysis" evidence="12">
    <location>
        <begin position="253"/>
        <end position="254"/>
    </location>
</feature>
<dbReference type="AlphaFoldDB" id="A0A831NS35"/>
<keyword evidence="5 12" id="KW-0443">Lipid metabolism</keyword>
<evidence type="ECO:0000256" key="3">
    <source>
        <dbReference type="ARBA" id="ARBA00022516"/>
    </source>
</evidence>
<dbReference type="GO" id="GO:0005886">
    <property type="term" value="C:plasma membrane"/>
    <property type="evidence" value="ECO:0007669"/>
    <property type="project" value="UniProtKB-SubCell"/>
</dbReference>
<dbReference type="NCBIfam" id="TIGR00163">
    <property type="entry name" value="PS_decarb"/>
    <property type="match status" value="1"/>
</dbReference>
<evidence type="ECO:0000256" key="4">
    <source>
        <dbReference type="ARBA" id="ARBA00022793"/>
    </source>
</evidence>
<dbReference type="Proteomes" id="UP000885822">
    <property type="component" value="Unassembled WGS sequence"/>
</dbReference>
<dbReference type="Pfam" id="PF02666">
    <property type="entry name" value="PS_Dcarbxylase"/>
    <property type="match status" value="1"/>
</dbReference>
<dbReference type="GO" id="GO:0006646">
    <property type="term" value="P:phosphatidylethanolamine biosynthetic process"/>
    <property type="evidence" value="ECO:0007669"/>
    <property type="project" value="UniProtKB-UniRule"/>
</dbReference>
<comment type="caution">
    <text evidence="13">The sequence shown here is derived from an EMBL/GenBank/DDBJ whole genome shotgun (WGS) entry which is preliminary data.</text>
</comment>
<feature type="modified residue" description="Pyruvic acid (Ser); by autocatalysis" evidence="12">
    <location>
        <position position="254"/>
    </location>
</feature>
<keyword evidence="11 12" id="KW-0670">Pyruvate</keyword>
<accession>A0A831NS35</accession>
<comment type="pathway">
    <text evidence="1">Lipid metabolism.</text>
</comment>
<dbReference type="GO" id="GO:0004609">
    <property type="term" value="F:phosphatidylserine decarboxylase activity"/>
    <property type="evidence" value="ECO:0007669"/>
    <property type="project" value="UniProtKB-UniRule"/>
</dbReference>
<name>A0A831NS35_9GAMM</name>
<evidence type="ECO:0000256" key="9">
    <source>
        <dbReference type="ARBA" id="ARBA00023239"/>
    </source>
</evidence>
<keyword evidence="7 12" id="KW-0865">Zymogen</keyword>
<evidence type="ECO:0000256" key="2">
    <source>
        <dbReference type="ARBA" id="ARBA00022475"/>
    </source>
</evidence>
<evidence type="ECO:0000256" key="8">
    <source>
        <dbReference type="ARBA" id="ARBA00023209"/>
    </source>
</evidence>
<feature type="active site" description="Charge relay system; for autoendoproteolytic cleavage activity" evidence="12">
    <location>
        <position position="254"/>
    </location>
</feature>
<evidence type="ECO:0000256" key="7">
    <source>
        <dbReference type="ARBA" id="ARBA00023145"/>
    </source>
</evidence>
<keyword evidence="4 12" id="KW-0210">Decarboxylase</keyword>
<feature type="active site" description="Schiff-base intermediate with substrate; via pyruvic acid; for decarboxylase activity" evidence="12">
    <location>
        <position position="254"/>
    </location>
</feature>
<evidence type="ECO:0000256" key="10">
    <source>
        <dbReference type="ARBA" id="ARBA00023264"/>
    </source>
</evidence>
<keyword evidence="3 12" id="KW-0444">Lipid biosynthesis</keyword>
<feature type="active site" description="Charge relay system; for autoendoproteolytic cleavage activity" evidence="12">
    <location>
        <position position="94"/>
    </location>
</feature>
<evidence type="ECO:0000256" key="5">
    <source>
        <dbReference type="ARBA" id="ARBA00023098"/>
    </source>
</evidence>
<keyword evidence="2 12" id="KW-1003">Cell membrane</keyword>
<dbReference type="UniPathway" id="UPA00558">
    <property type="reaction ID" value="UER00616"/>
</dbReference>
<feature type="chain" id="PRO_5033189251" description="Phosphatidylserine decarboxylase beta chain" evidence="12">
    <location>
        <begin position="1"/>
        <end position="253"/>
    </location>
</feature>
<evidence type="ECO:0000256" key="11">
    <source>
        <dbReference type="ARBA" id="ARBA00023317"/>
    </source>
</evidence>
<comment type="subcellular location">
    <subcellularLocation>
        <location evidence="12">Cell membrane</location>
        <topology evidence="12">Peripheral membrane protein</topology>
    </subcellularLocation>
</comment>
<dbReference type="EC" id="4.1.1.65" evidence="12"/>
<evidence type="ECO:0000256" key="1">
    <source>
        <dbReference type="ARBA" id="ARBA00005189"/>
    </source>
</evidence>
<organism evidence="13">
    <name type="scientific">Thiolapillus brandeum</name>
    <dbReference type="NCBI Taxonomy" id="1076588"/>
    <lineage>
        <taxon>Bacteria</taxon>
        <taxon>Pseudomonadati</taxon>
        <taxon>Pseudomonadota</taxon>
        <taxon>Gammaproteobacteria</taxon>
        <taxon>Chromatiales</taxon>
        <taxon>Sedimenticolaceae</taxon>
        <taxon>Thiolapillus</taxon>
    </lineage>
</organism>
<dbReference type="PANTHER" id="PTHR10067:SF6">
    <property type="entry name" value="PHOSPHATIDYLSERINE DECARBOXYLASE PROENZYME, MITOCHONDRIAL"/>
    <property type="match status" value="1"/>
</dbReference>
<comment type="pathway">
    <text evidence="12">Phospholipid metabolism; phosphatidylethanolamine biosynthesis; phosphatidylethanolamine from CDP-diacylglycerol: step 2/2.</text>
</comment>
<feature type="chain" id="PRO_5033189250" description="Phosphatidylserine decarboxylase alpha chain" evidence="12">
    <location>
        <begin position="254"/>
        <end position="306"/>
    </location>
</feature>
<sequence>MQPGFKDKLFTAALKVLPQHLLAAAMYRITRSTWKPFKNMLIREVVARYAVNMFEAENPRPTSYPSFNAFFTRALKAEARPIAHQPDAIACPCDGKVSQVGQIEKGRLIQAKGHDFELLQLLGGDRKLSDTFSGGSYSTIYLSPKDYHRVHMPLSGRLMGMIFVPGDLFSVSEATLQLVPNLFARNERLICGFETAAGPMLVIMVGAIFVGSMETVWAGEIRGPRNGPSTWLYEKDQRIILAKGEEMGRFNMGSTVITLFAKNRIDWDKAFTHGVRVRMGQRIGGIRLESKNKLKPHSDPSHPAAT</sequence>
<comment type="PTM">
    <text evidence="12">Is synthesized initially as an inactive proenzyme. Formation of the active enzyme involves a self-maturation process in which the active site pyruvoyl group is generated from an internal serine residue via an autocatalytic post-translational modification. Two non-identical subunits are generated from the proenzyme in this reaction, and the pyruvate is formed at the N-terminus of the alpha chain, which is derived from the carboxyl end of the proenzyme. The autoendoproteolytic cleavage occurs by a canonical serine protease mechanism, in which the side chain hydroxyl group of the serine supplies its oxygen atom to form the C-terminus of the beta chain, while the remainder of the serine residue undergoes an oxidative deamination to produce ammonia and the pyruvoyl prosthetic group on the alpha chain. During this reaction, the Ser that is part of the protease active site of the proenzyme becomes the pyruvoyl prosthetic group, which constitutes an essential element of the active site of the mature decarboxylase.</text>
</comment>
<protein>
    <recommendedName>
        <fullName evidence="12">Phosphatidylserine decarboxylase proenzyme</fullName>
        <ecNumber evidence="12">4.1.1.65</ecNumber>
    </recommendedName>
    <component>
        <recommendedName>
            <fullName evidence="12">Phosphatidylserine decarboxylase alpha chain</fullName>
        </recommendedName>
    </component>
    <component>
        <recommendedName>
            <fullName evidence="12">Phosphatidylserine decarboxylase beta chain</fullName>
        </recommendedName>
    </component>
</protein>